<evidence type="ECO:0000313" key="5">
    <source>
        <dbReference type="Proteomes" id="UP000325933"/>
    </source>
</evidence>
<dbReference type="GO" id="GO:0016020">
    <property type="term" value="C:membrane"/>
    <property type="evidence" value="ECO:0007669"/>
    <property type="project" value="InterPro"/>
</dbReference>
<dbReference type="PANTHER" id="PTHR34720">
    <property type="entry name" value="MICROCYSTIN DEPENDENT PROTEIN"/>
    <property type="match status" value="1"/>
</dbReference>
<dbReference type="Pfam" id="PF17963">
    <property type="entry name" value="Big_9"/>
    <property type="match status" value="7"/>
</dbReference>
<dbReference type="InterPro" id="IPR025592">
    <property type="entry name" value="DUF4347"/>
</dbReference>
<dbReference type="GO" id="GO:0005509">
    <property type="term" value="F:calcium ion binding"/>
    <property type="evidence" value="ECO:0007669"/>
    <property type="project" value="InterPro"/>
</dbReference>
<evidence type="ECO:0000256" key="1">
    <source>
        <dbReference type="SAM" id="MobiDB-lite"/>
    </source>
</evidence>
<feature type="domain" description="Dystroglycan-type cadherin-like" evidence="2">
    <location>
        <begin position="1483"/>
        <end position="1580"/>
    </location>
</feature>
<sequence>MKIKGSLTSKRRPHLLSLEPRMMFDAAAAITLQDAVTKADNVDHGAMDGPDRADFSRITERPGPEPVSLEADNPSQAPIEPNQPADISATTRDVIFIDTSLADYRQLASQWADRGEVILIDGTGDGVEQMRSALANRSGIDAIHIVSHGADGVFWLGTSKVDETAINGGLHNSLADIGRSLSVDGDILIYGCDFAQGAVGQATMEALARVTDADVAGSSDITGDRARGGDWVLESQVGTIEARTLDGGDWAHTLDPNNPIPIAVTADSLRVVNGSGTVVVNGATGYGSDGRSPDVGQGAVATWTNVATFNGQQVDLRATVVSISTGDAIRFNRPTGTGVNGDDPTFLLRDLTTANDATVEIRWELVVSGTTTPLPADVRFTIADIDGIGGAPNTRESVTASTQGLAYFTREGVSNINFTSSLDQITASGTQNENTVANQPITSQSAATFDWSAVSSFTLSYRLTTNSVTTQAQFYHDGDADFIYTNPVYVSIPRLDLDGNDSTASGNDAHFTFTEGGLSTSIVDTDIVVKNPMDISSIIGGTVVLTNYQAGDSFTIGTLPSNISATIGPVTNGRLTVTLSGTGSESDYAAAFQAIRFSNSSDTPSSTERVINVSFSNDTLTSAVAVSRITVIPVNDAPVAVNDSATTAEDTPVTIPVLANDSDPDGDPLTVTAATAQNGTVMINANGTLTYRPNANYNGTDTISYTISDGQGGTANATVAVTITPVNDAPMPVGSLPGRATQDGSAVSYPTASGFTDVDGDALSYSASGLPAGLAIDAATGLITGTVNRSASQSNGGSYSVTVTARDPSGAIATQVFTISVTNPGPTAVNDSATTAEDTPVTIPVLANDSDPDGDPLTVTAATAQNGTVTINANGTLTYRPNANYNGTDTISYTISDGQGGTANATVAVTITPVNDAPTPVGSLPGRATQDGSAVSYPTASGFTDVDGDTLSYSASGLPAGLAIDAATGLITGTVNRSASQSNGGSYSVTVTARDPSGAIATQVFTISVTNPGPVAVNDSATTAEDTPVTIPVLANDSDPDGDPLTVTAASALHGTVTINANGTLTYRPNANYNGTDTISYTISDGQGGTANATVAVTITPVNDAPTPVGSLPGRATQDGSAVSYPTASGFTDVDGDALSYSASGLPAGLAIDAATGLITGTVNRSASQSNGGSYSVTVTARDPSGATATQVFTISVTNPGPTAVNDSATTAEDTPVTIPVLANDSDPDGDPLTVTAATAQNGTVTINANGTLTYRPNANYNGTDTISYTISDGQGGTANATVAVTITPVNDAPTPVGSLPGRATQDGSAVSYPTASGFTDVDGDTLSYNASGLPAGLAIDAATGLITGTVNRSASQSNGGSYSVTVTARDPSGAIAMQVFTISVTNPGPVAVNDSATTAEDTPVTIPVLANDSDPDGDPLTVTAATAQNGTVMINANGTLTYRPNANYNGTDTISYTISDGQGGTANATVAVRITPVNDAPTPVGSLPGRATQDGSAVSYPTASGFTDVDGDTLSYSASGLPAGLAIDAVTGLITGTVNRSASQSNGGSYSVTVTARDPSGAIATQVFTISVTNPGPTAVNDSATTAEDTPVTIPVLANDSDPDGDPLTVTAASAQNGTVMINANGTLTYRPNANYNGTDTISYTISDGQGGTASATVAVTITPVNDAPVATPVPPIALVDGQAVDLPLGGGFSDPDGDELTYAATGLPPGLSIDPVTGRIAGMIDRAASQSNGGVYTSIVTASDGRGGTVSTSIDWTIVNPGPVAVNDSATTQQGVAIDIAVLGNDSDPDGDALSLVSAQAGQGTVMINPDGTIRYVPNAGFRGTDTIRYTITDADGAQASATVLVTVMPVNAPPVSNGLPPQINGDGVSVSVPVGPAFSDADGDPLSYAGSGLPPGLTIDPATGVISGTIQPGSANGGPAGNGVYPVDLPPAEWPRDYDSLDHERDIECRARSTSRKRSSASCVKLRLCWRRERA</sequence>
<dbReference type="Pfam" id="PF05345">
    <property type="entry name" value="He_PIG"/>
    <property type="match status" value="7"/>
</dbReference>
<feature type="compositionally biased region" description="Basic and acidic residues" evidence="1">
    <location>
        <begin position="41"/>
        <end position="63"/>
    </location>
</feature>
<feature type="domain" description="Dystroglycan-type cadherin-like" evidence="2">
    <location>
        <begin position="1107"/>
        <end position="1204"/>
    </location>
</feature>
<dbReference type="SMART" id="SM00736">
    <property type="entry name" value="CADG"/>
    <property type="match status" value="6"/>
</dbReference>
<gene>
    <name evidence="4" type="ORF">F4U95_02095</name>
    <name evidence="3" type="ORF">F4U96_02095</name>
</gene>
<dbReference type="EMBL" id="VYQB01000002">
    <property type="protein sequence ID" value="KAA9020510.1"/>
    <property type="molecule type" value="Genomic_DNA"/>
</dbReference>
<feature type="domain" description="Dystroglycan-type cadherin-like" evidence="2">
    <location>
        <begin position="1295"/>
        <end position="1392"/>
    </location>
</feature>
<name>A0A5J5I7N8_9SPHN</name>
<keyword evidence="6" id="KW-1185">Reference proteome</keyword>
<organism evidence="4 5">
    <name type="scientific">Sphingobium limneticum</name>
    <dbReference type="NCBI Taxonomy" id="1007511"/>
    <lineage>
        <taxon>Bacteria</taxon>
        <taxon>Pseudomonadati</taxon>
        <taxon>Pseudomonadota</taxon>
        <taxon>Alphaproteobacteria</taxon>
        <taxon>Sphingomonadales</taxon>
        <taxon>Sphingomonadaceae</taxon>
        <taxon>Sphingobium</taxon>
    </lineage>
</organism>
<dbReference type="PANTHER" id="PTHR34720:SF9">
    <property type="entry name" value="BLR4714 PROTEIN"/>
    <property type="match status" value="1"/>
</dbReference>
<dbReference type="Gene3D" id="2.60.40.10">
    <property type="entry name" value="Immunoglobulins"/>
    <property type="match status" value="9"/>
</dbReference>
<evidence type="ECO:0000259" key="2">
    <source>
        <dbReference type="SMART" id="SM00736"/>
    </source>
</evidence>
<evidence type="ECO:0000313" key="3">
    <source>
        <dbReference type="EMBL" id="KAA9020510.1"/>
    </source>
</evidence>
<evidence type="ECO:0000313" key="4">
    <source>
        <dbReference type="EMBL" id="KAA9032835.1"/>
    </source>
</evidence>
<accession>A0A5J5I7N8</accession>
<dbReference type="NCBIfam" id="NF012211">
    <property type="entry name" value="tand_rpt_95"/>
    <property type="match status" value="7"/>
</dbReference>
<dbReference type="SUPFAM" id="SSF49313">
    <property type="entry name" value="Cadherin-like"/>
    <property type="match status" value="6"/>
</dbReference>
<dbReference type="Gene3D" id="2.60.40.2810">
    <property type="match status" value="5"/>
</dbReference>
<protein>
    <submittedName>
        <fullName evidence="4">Tandem-95 repeat protein</fullName>
    </submittedName>
</protein>
<dbReference type="InterPro" id="IPR013783">
    <property type="entry name" value="Ig-like_fold"/>
</dbReference>
<dbReference type="Pfam" id="PF14252">
    <property type="entry name" value="DUF4347"/>
    <property type="match status" value="1"/>
</dbReference>
<feature type="domain" description="Dystroglycan-type cadherin-like" evidence="2">
    <location>
        <begin position="1671"/>
        <end position="1767"/>
    </location>
</feature>
<feature type="region of interest" description="Disordered" evidence="1">
    <location>
        <begin position="41"/>
        <end position="85"/>
    </location>
</feature>
<reference evidence="5 6" key="1">
    <citation type="submission" date="2019-09" db="EMBL/GenBank/DDBJ databases">
        <authorList>
            <person name="Feng G."/>
        </authorList>
    </citation>
    <scope>NUCLEOTIDE SEQUENCE [LARGE SCALE GENOMIC DNA]</scope>
    <source>
        <strain evidence="4 5">KACC 19283</strain>
        <strain evidence="3 6">KACC 19284</strain>
    </source>
</reference>
<dbReference type="Proteomes" id="UP000325933">
    <property type="component" value="Unassembled WGS sequence"/>
</dbReference>
<proteinExistence type="predicted"/>
<dbReference type="EMBL" id="VYQA01000002">
    <property type="protein sequence ID" value="KAA9032835.1"/>
    <property type="molecule type" value="Genomic_DNA"/>
</dbReference>
<feature type="non-terminal residue" evidence="4">
    <location>
        <position position="1978"/>
    </location>
</feature>
<dbReference type="Proteomes" id="UP000326364">
    <property type="component" value="Unassembled WGS sequence"/>
</dbReference>
<comment type="caution">
    <text evidence="4">The sequence shown here is derived from an EMBL/GenBank/DDBJ whole genome shotgun (WGS) entry which is preliminary data.</text>
</comment>
<feature type="domain" description="Dystroglycan-type cadherin-like" evidence="2">
    <location>
        <begin position="919"/>
        <end position="1016"/>
    </location>
</feature>
<evidence type="ECO:0000313" key="6">
    <source>
        <dbReference type="Proteomes" id="UP000326364"/>
    </source>
</evidence>
<feature type="domain" description="Dystroglycan-type cadherin-like" evidence="2">
    <location>
        <begin position="731"/>
        <end position="828"/>
    </location>
</feature>
<dbReference type="InterPro" id="IPR015919">
    <property type="entry name" value="Cadherin-like_sf"/>
</dbReference>
<dbReference type="InterPro" id="IPR006644">
    <property type="entry name" value="Cadg"/>
</dbReference>